<dbReference type="InterPro" id="IPR034227">
    <property type="entry name" value="CuRO_UO_II"/>
</dbReference>
<evidence type="ECO:0000256" key="14">
    <source>
        <dbReference type="ARBA" id="ARBA00023288"/>
    </source>
</evidence>
<keyword evidence="5 15" id="KW-1003">Cell membrane</keyword>
<evidence type="ECO:0000256" key="9">
    <source>
        <dbReference type="ARBA" id="ARBA00022982"/>
    </source>
</evidence>
<keyword evidence="4 15" id="KW-0813">Transport</keyword>
<evidence type="ECO:0000256" key="8">
    <source>
        <dbReference type="ARBA" id="ARBA00022729"/>
    </source>
</evidence>
<keyword evidence="9 15" id="KW-0249">Electron transport</keyword>
<evidence type="ECO:0000256" key="7">
    <source>
        <dbReference type="ARBA" id="ARBA00022692"/>
    </source>
</evidence>
<evidence type="ECO:0000256" key="17">
    <source>
        <dbReference type="SAM" id="Phobius"/>
    </source>
</evidence>
<dbReference type="RefSeq" id="WP_107142354.1">
    <property type="nucleotide sequence ID" value="NZ_CP028324.1"/>
</dbReference>
<evidence type="ECO:0000259" key="19">
    <source>
        <dbReference type="PROSITE" id="PS50999"/>
    </source>
</evidence>
<evidence type="ECO:0000256" key="1">
    <source>
        <dbReference type="ARBA" id="ARBA00004418"/>
    </source>
</evidence>
<evidence type="ECO:0000256" key="10">
    <source>
        <dbReference type="ARBA" id="ARBA00022989"/>
    </source>
</evidence>
<dbReference type="InterPro" id="IPR006333">
    <property type="entry name" value="Cyt_o_ubiquinol_oxidase_su2"/>
</dbReference>
<comment type="subcellular location">
    <subcellularLocation>
        <location evidence="2">Cell membrane</location>
        <topology evidence="2">Multi-pass membrane protein</topology>
    </subcellularLocation>
    <subcellularLocation>
        <location evidence="1">Periplasm</location>
    </subcellularLocation>
</comment>
<evidence type="ECO:0000256" key="5">
    <source>
        <dbReference type="ARBA" id="ARBA00022475"/>
    </source>
</evidence>
<dbReference type="SUPFAM" id="SSF81464">
    <property type="entry name" value="Cytochrome c oxidase subunit II-like, transmembrane region"/>
    <property type="match status" value="1"/>
</dbReference>
<evidence type="ECO:0000256" key="13">
    <source>
        <dbReference type="ARBA" id="ARBA00023139"/>
    </source>
</evidence>
<dbReference type="PROSITE" id="PS50857">
    <property type="entry name" value="COX2_CUA"/>
    <property type="match status" value="1"/>
</dbReference>
<evidence type="ECO:0000256" key="6">
    <source>
        <dbReference type="ARBA" id="ARBA00022660"/>
    </source>
</evidence>
<dbReference type="InterPro" id="IPR010514">
    <property type="entry name" value="COX_ARM"/>
</dbReference>
<evidence type="ECO:0000256" key="4">
    <source>
        <dbReference type="ARBA" id="ARBA00022448"/>
    </source>
</evidence>
<dbReference type="InterPro" id="IPR045187">
    <property type="entry name" value="CcO_II"/>
</dbReference>
<name>A0A2R4CBN2_9BURK</name>
<dbReference type="PIRSF" id="PIRSF000292">
    <property type="entry name" value="Ubi_od_II"/>
    <property type="match status" value="1"/>
</dbReference>
<sequence>MKSSKVRSGLMLLPLLWLAGCNTVVLNPSGDIAAQQAHLVVISTFLMLLIVVPVIFLTLLFAWRYRKNNTAAKYDPDWDHSTKLELVIWGVPLLLIIVLGLITWISTHLLDPYRPLQRLDEKRPIPAGVTPMTVEVVALDWKWLFIYPEQGIATVNELVTPVDRPIKFKMTSSTVMNAFYIPAMAGMIYTMPAMETQLNAVMNKAGTYDGFSSNYSGAGFSGMRFKYHAMPQGDFDAWVAKTKAGGGELTRADYLQLAKPSEKDPVRRYAAVDPTLYNAVVNLCVEPGTKCMAQQMHEDQMRNANAAAHKKAQHEASKKREAGQVASVAQLGAEVCTTPADKPTISMKSNNASVSN</sequence>
<dbReference type="GO" id="GO:0004129">
    <property type="term" value="F:cytochrome-c oxidase activity"/>
    <property type="evidence" value="ECO:0007669"/>
    <property type="project" value="UniProtKB-UniRule"/>
</dbReference>
<dbReference type="Gene3D" id="1.10.287.90">
    <property type="match status" value="1"/>
</dbReference>
<feature type="domain" description="Cytochrome oxidase subunit II copper A binding" evidence="18">
    <location>
        <begin position="129"/>
        <end position="241"/>
    </location>
</feature>
<keyword evidence="7 17" id="KW-0812">Transmembrane</keyword>
<evidence type="ECO:0000259" key="18">
    <source>
        <dbReference type="PROSITE" id="PS50857"/>
    </source>
</evidence>
<dbReference type="PROSITE" id="PS50999">
    <property type="entry name" value="COX2_TM"/>
    <property type="match status" value="1"/>
</dbReference>
<dbReference type="AlphaFoldDB" id="A0A2R4CBN2"/>
<dbReference type="SUPFAM" id="SSF49503">
    <property type="entry name" value="Cupredoxins"/>
    <property type="match status" value="1"/>
</dbReference>
<organism evidence="20 21">
    <name type="scientific">Pseudoduganella armeniaca</name>
    <dbReference type="NCBI Taxonomy" id="2072590"/>
    <lineage>
        <taxon>Bacteria</taxon>
        <taxon>Pseudomonadati</taxon>
        <taxon>Pseudomonadota</taxon>
        <taxon>Betaproteobacteria</taxon>
        <taxon>Burkholderiales</taxon>
        <taxon>Oxalobacteraceae</taxon>
        <taxon>Telluria group</taxon>
        <taxon>Pseudoduganella</taxon>
    </lineage>
</organism>
<dbReference type="GO" id="GO:0042773">
    <property type="term" value="P:ATP synthesis coupled electron transport"/>
    <property type="evidence" value="ECO:0007669"/>
    <property type="project" value="TreeGrafter"/>
</dbReference>
<comment type="similarity">
    <text evidence="3 15">Belongs to the cytochrome c oxidase subunit 2 family.</text>
</comment>
<dbReference type="PROSITE" id="PS51257">
    <property type="entry name" value="PROKAR_LIPOPROTEIN"/>
    <property type="match status" value="1"/>
</dbReference>
<dbReference type="KEGG" id="masz:C9I28_16115"/>
<accession>A0A2R4CBN2</accession>
<dbReference type="Pfam" id="PF06481">
    <property type="entry name" value="COX_ARM"/>
    <property type="match status" value="1"/>
</dbReference>
<dbReference type="GO" id="GO:0005507">
    <property type="term" value="F:copper ion binding"/>
    <property type="evidence" value="ECO:0007669"/>
    <property type="project" value="InterPro"/>
</dbReference>
<evidence type="ECO:0000313" key="20">
    <source>
        <dbReference type="EMBL" id="AVR97005.1"/>
    </source>
</evidence>
<dbReference type="EMBL" id="CP028324">
    <property type="protein sequence ID" value="AVR97005.1"/>
    <property type="molecule type" value="Genomic_DNA"/>
</dbReference>
<dbReference type="GO" id="GO:0009486">
    <property type="term" value="F:cytochrome bo3 ubiquinol oxidase activity"/>
    <property type="evidence" value="ECO:0007669"/>
    <property type="project" value="InterPro"/>
</dbReference>
<proteinExistence type="inferred from homology"/>
<feature type="region of interest" description="Disordered" evidence="16">
    <location>
        <begin position="302"/>
        <end position="324"/>
    </location>
</feature>
<gene>
    <name evidence="20" type="primary">cyoA</name>
    <name evidence="20" type="ORF">C9I28_16115</name>
</gene>
<protein>
    <recommendedName>
        <fullName evidence="15">Ubiquinol oxidase subunit 2</fullName>
    </recommendedName>
</protein>
<reference evidence="20 21" key="1">
    <citation type="submission" date="2018-03" db="EMBL/GenBank/DDBJ databases">
        <title>Massilia armeniaca sp. nov., isolated from desert soil.</title>
        <authorList>
            <person name="Huang H."/>
            <person name="Ren M."/>
        </authorList>
    </citation>
    <scope>NUCLEOTIDE SEQUENCE [LARGE SCALE GENOMIC DNA]</scope>
    <source>
        <strain evidence="20 21">ZMN-3</strain>
    </source>
</reference>
<dbReference type="InterPro" id="IPR002429">
    <property type="entry name" value="CcO_II-like_C"/>
</dbReference>
<dbReference type="InterPro" id="IPR008972">
    <property type="entry name" value="Cupredoxin"/>
</dbReference>
<keyword evidence="21" id="KW-1185">Reference proteome</keyword>
<dbReference type="Pfam" id="PF00116">
    <property type="entry name" value="COX2"/>
    <property type="match status" value="1"/>
</dbReference>
<dbReference type="PANTHER" id="PTHR22888:SF18">
    <property type="entry name" value="CYTOCHROME BO(3) UBIQUINOL OXIDASE SUBUNIT 2"/>
    <property type="match status" value="1"/>
</dbReference>
<dbReference type="InterPro" id="IPR036257">
    <property type="entry name" value="Cyt_c_oxidase_su2_TM_sf"/>
</dbReference>
<dbReference type="Gene3D" id="2.60.40.420">
    <property type="entry name" value="Cupredoxins - blue copper proteins"/>
    <property type="match status" value="1"/>
</dbReference>
<feature type="domain" description="Cytochrome oxidase subunit II transmembrane region profile" evidence="19">
    <location>
        <begin position="17"/>
        <end position="114"/>
    </location>
</feature>
<dbReference type="OrthoDB" id="9783445at2"/>
<feature type="compositionally biased region" description="Basic and acidic residues" evidence="16">
    <location>
        <begin position="313"/>
        <end position="322"/>
    </location>
</feature>
<dbReference type="GO" id="GO:0016682">
    <property type="term" value="F:oxidoreductase activity, acting on diphenols and related substances as donors, oxygen as acceptor"/>
    <property type="evidence" value="ECO:0007669"/>
    <property type="project" value="InterPro"/>
</dbReference>
<feature type="transmembrane region" description="Helical" evidence="17">
    <location>
        <begin position="39"/>
        <end position="63"/>
    </location>
</feature>
<keyword evidence="13" id="KW-0564">Palmitate</keyword>
<dbReference type="InterPro" id="IPR011759">
    <property type="entry name" value="Cyt_c_oxidase_su2_TM_dom"/>
</dbReference>
<evidence type="ECO:0000256" key="15">
    <source>
        <dbReference type="PIRNR" id="PIRNR000292"/>
    </source>
</evidence>
<dbReference type="Proteomes" id="UP000240505">
    <property type="component" value="Chromosome"/>
</dbReference>
<evidence type="ECO:0000256" key="16">
    <source>
        <dbReference type="SAM" id="MobiDB-lite"/>
    </source>
</evidence>
<dbReference type="CDD" id="cd04212">
    <property type="entry name" value="CuRO_UO_II"/>
    <property type="match status" value="1"/>
</dbReference>
<evidence type="ECO:0000256" key="12">
    <source>
        <dbReference type="ARBA" id="ARBA00023136"/>
    </source>
</evidence>
<keyword evidence="12 15" id="KW-0472">Membrane</keyword>
<keyword evidence="14" id="KW-0449">Lipoprotein</keyword>
<evidence type="ECO:0000256" key="2">
    <source>
        <dbReference type="ARBA" id="ARBA00004651"/>
    </source>
</evidence>
<evidence type="ECO:0000256" key="11">
    <source>
        <dbReference type="ARBA" id="ARBA00023002"/>
    </source>
</evidence>
<keyword evidence="6 15" id="KW-0679">Respiratory chain</keyword>
<keyword evidence="10 17" id="KW-1133">Transmembrane helix</keyword>
<feature type="transmembrane region" description="Helical" evidence="17">
    <location>
        <begin position="84"/>
        <end position="105"/>
    </location>
</feature>
<dbReference type="PANTHER" id="PTHR22888">
    <property type="entry name" value="CYTOCHROME C OXIDASE, SUBUNIT II"/>
    <property type="match status" value="1"/>
</dbReference>
<evidence type="ECO:0000313" key="21">
    <source>
        <dbReference type="Proteomes" id="UP000240505"/>
    </source>
</evidence>
<dbReference type="GO" id="GO:0005886">
    <property type="term" value="C:plasma membrane"/>
    <property type="evidence" value="ECO:0007669"/>
    <property type="project" value="UniProtKB-SubCell"/>
</dbReference>
<dbReference type="GO" id="GO:0042597">
    <property type="term" value="C:periplasmic space"/>
    <property type="evidence" value="ECO:0007669"/>
    <property type="project" value="UniProtKB-SubCell"/>
</dbReference>
<keyword evidence="11 15" id="KW-0560">Oxidoreductase</keyword>
<dbReference type="NCBIfam" id="TIGR01433">
    <property type="entry name" value="CyoA"/>
    <property type="match status" value="1"/>
</dbReference>
<evidence type="ECO:0000256" key="3">
    <source>
        <dbReference type="ARBA" id="ARBA00007866"/>
    </source>
</evidence>
<keyword evidence="8" id="KW-0732">Signal</keyword>